<keyword evidence="4 6" id="KW-0378">Hydrolase</keyword>
<evidence type="ECO:0000256" key="1">
    <source>
        <dbReference type="ARBA" id="ARBA00005290"/>
    </source>
</evidence>
<dbReference type="InterPro" id="IPR030228">
    <property type="entry name" value="Gpn3"/>
</dbReference>
<dbReference type="AlphaFoldDB" id="A0A7S0ER47"/>
<dbReference type="EMBL" id="HBEP01019048">
    <property type="protein sequence ID" value="CAD8489376.1"/>
    <property type="molecule type" value="Transcribed_RNA"/>
</dbReference>
<name>A0A7S0ER47_9EUKA</name>
<keyword evidence="3 6" id="KW-0547">Nucleotide-binding</keyword>
<dbReference type="FunFam" id="3.40.50.300:FF:000552">
    <property type="entry name" value="GPN-loop GTPase 3"/>
    <property type="match status" value="1"/>
</dbReference>
<evidence type="ECO:0000256" key="5">
    <source>
        <dbReference type="ARBA" id="ARBA00023134"/>
    </source>
</evidence>
<accession>A0A7S0ER47</accession>
<dbReference type="InterPro" id="IPR027417">
    <property type="entry name" value="P-loop_NTPase"/>
</dbReference>
<evidence type="ECO:0000313" key="8">
    <source>
        <dbReference type="EMBL" id="CAD8489376.1"/>
    </source>
</evidence>
<comment type="subunit">
    <text evidence="6">Binds to RNA polymerase II (RNAPII).</text>
</comment>
<feature type="region of interest" description="Disordered" evidence="7">
    <location>
        <begin position="253"/>
        <end position="284"/>
    </location>
</feature>
<dbReference type="Pfam" id="PF03029">
    <property type="entry name" value="ATP_bind_1"/>
    <property type="match status" value="1"/>
</dbReference>
<evidence type="ECO:0000256" key="2">
    <source>
        <dbReference type="ARBA" id="ARBA00014587"/>
    </source>
</evidence>
<dbReference type="InterPro" id="IPR004130">
    <property type="entry name" value="Gpn"/>
</dbReference>
<dbReference type="SUPFAM" id="SSF52540">
    <property type="entry name" value="P-loop containing nucleoside triphosphate hydrolases"/>
    <property type="match status" value="1"/>
</dbReference>
<feature type="compositionally biased region" description="Acidic residues" evidence="7">
    <location>
        <begin position="261"/>
        <end position="272"/>
    </location>
</feature>
<dbReference type="GO" id="GO:0003924">
    <property type="term" value="F:GTPase activity"/>
    <property type="evidence" value="ECO:0007669"/>
    <property type="project" value="TreeGrafter"/>
</dbReference>
<gene>
    <name evidence="8" type="ORF">PANT1444_LOCUS10691</name>
</gene>
<feature type="compositionally biased region" description="Gly residues" evidence="7">
    <location>
        <begin position="273"/>
        <end position="284"/>
    </location>
</feature>
<evidence type="ECO:0000256" key="6">
    <source>
        <dbReference type="RuleBase" id="RU365059"/>
    </source>
</evidence>
<dbReference type="CDD" id="cd17872">
    <property type="entry name" value="GPN3"/>
    <property type="match status" value="1"/>
</dbReference>
<sequence>MGRCGQLVIGPAGSGKSTYCELMRNHIETLNRRVHVVNLDPAAEHFRYPVAADIRDLISLEDVMTEMKLGPNGGLIYCMEYLIDNIDWLQDVLDDLGGDEYVLFDCPGQIELYSHVPAMQQLTQELQRMGFRIAACYLLDAQFVADVAKFISGAMCCLSAMTALELPHVNVLSKCDLLPSKHALETFLEADANDLKSQLDATTNRRFHRLNSTICDLIDEWNMVQFMPLDPNDSDTVDLILAQIDNAIQYHDDVEPKCSDDPEPDDDGDAGGDDSGSGGLSHQI</sequence>
<evidence type="ECO:0000256" key="4">
    <source>
        <dbReference type="ARBA" id="ARBA00022801"/>
    </source>
</evidence>
<evidence type="ECO:0000256" key="7">
    <source>
        <dbReference type="SAM" id="MobiDB-lite"/>
    </source>
</evidence>
<comment type="function">
    <text evidence="6">Small GTPase required for proper nuclear import of RNA polymerase II and III (RNAPII and RNAPIII). May act at an RNAP assembly step prior to nuclear import.</text>
</comment>
<protein>
    <recommendedName>
        <fullName evidence="2 6">GPN-loop GTPase 3</fullName>
    </recommendedName>
</protein>
<comment type="similarity">
    <text evidence="1 6">Belongs to the GPN-loop GTPase family.</text>
</comment>
<dbReference type="PANTHER" id="PTHR21231">
    <property type="entry name" value="XPA-BINDING PROTEIN 1-RELATED"/>
    <property type="match status" value="1"/>
</dbReference>
<proteinExistence type="inferred from homology"/>
<organism evidence="8">
    <name type="scientific">Phaeocystis antarctica</name>
    <dbReference type="NCBI Taxonomy" id="33657"/>
    <lineage>
        <taxon>Eukaryota</taxon>
        <taxon>Haptista</taxon>
        <taxon>Haptophyta</taxon>
        <taxon>Prymnesiophyceae</taxon>
        <taxon>Phaeocystales</taxon>
        <taxon>Phaeocystaceae</taxon>
        <taxon>Phaeocystis</taxon>
    </lineage>
</organism>
<dbReference type="Gene3D" id="3.40.50.300">
    <property type="entry name" value="P-loop containing nucleotide triphosphate hydrolases"/>
    <property type="match status" value="1"/>
</dbReference>
<evidence type="ECO:0000256" key="3">
    <source>
        <dbReference type="ARBA" id="ARBA00022741"/>
    </source>
</evidence>
<keyword evidence="5 6" id="KW-0342">GTP-binding</keyword>
<dbReference type="GO" id="GO:0005525">
    <property type="term" value="F:GTP binding"/>
    <property type="evidence" value="ECO:0007669"/>
    <property type="project" value="UniProtKB-KW"/>
</dbReference>
<reference evidence="8" key="1">
    <citation type="submission" date="2021-01" db="EMBL/GenBank/DDBJ databases">
        <authorList>
            <person name="Corre E."/>
            <person name="Pelletier E."/>
            <person name="Niang G."/>
            <person name="Scheremetjew M."/>
            <person name="Finn R."/>
            <person name="Kale V."/>
            <person name="Holt S."/>
            <person name="Cochrane G."/>
            <person name="Meng A."/>
            <person name="Brown T."/>
            <person name="Cohen L."/>
        </authorList>
    </citation>
    <scope>NUCLEOTIDE SEQUENCE</scope>
    <source>
        <strain evidence="8">CCMP1374</strain>
    </source>
</reference>
<dbReference type="PANTHER" id="PTHR21231:SF7">
    <property type="entry name" value="GPN-LOOP GTPASE 3"/>
    <property type="match status" value="1"/>
</dbReference>